<protein>
    <submittedName>
        <fullName evidence="2">DUF1275 domain-containing protein</fullName>
    </submittedName>
    <submittedName>
        <fullName evidence="4">YoaK family protein</fullName>
    </submittedName>
</protein>
<dbReference type="PANTHER" id="PTHR37314:SF4">
    <property type="entry name" value="UPF0700 TRANSMEMBRANE PROTEIN YOAK"/>
    <property type="match status" value="1"/>
</dbReference>
<dbReference type="InterPro" id="IPR010699">
    <property type="entry name" value="DUF1275"/>
</dbReference>
<dbReference type="OMA" id="DHNIAGM"/>
<evidence type="ECO:0000313" key="4">
    <source>
        <dbReference type="EMBL" id="WAD02275.1"/>
    </source>
</evidence>
<keyword evidence="1" id="KW-0812">Transmembrane</keyword>
<feature type="transmembrane region" description="Helical" evidence="1">
    <location>
        <begin position="65"/>
        <end position="85"/>
    </location>
</feature>
<proteinExistence type="predicted"/>
<dbReference type="AlphaFoldDB" id="A0A0C1M6K5"/>
<dbReference type="EMBL" id="CP113117">
    <property type="protein sequence ID" value="WAD02275.1"/>
    <property type="molecule type" value="Genomic_DNA"/>
</dbReference>
<keyword evidence="1" id="KW-0472">Membrane</keyword>
<keyword evidence="1" id="KW-1133">Transmembrane helix</keyword>
<evidence type="ECO:0000256" key="1">
    <source>
        <dbReference type="SAM" id="Phobius"/>
    </source>
</evidence>
<dbReference type="OrthoDB" id="7057004at2"/>
<dbReference type="Pfam" id="PF06912">
    <property type="entry name" value="DUF1275"/>
    <property type="match status" value="1"/>
</dbReference>
<reference evidence="2" key="2">
    <citation type="submission" date="2020-12" db="EMBL/GenBank/DDBJ databases">
        <authorList>
            <person name="Mcmullen J.G."/>
        </authorList>
    </citation>
    <scope>NUCLEOTIDE SEQUENCE</scope>
    <source>
        <strain evidence="2">Dm-2019-70</strain>
    </source>
</reference>
<evidence type="ECO:0000313" key="5">
    <source>
        <dbReference type="Proteomes" id="UP000676478"/>
    </source>
</evidence>
<reference evidence="3" key="1">
    <citation type="submission" date="2018-05" db="EMBL/GenBank/DDBJ databases">
        <title>Genome Comparison of Lactic Acid Bacteria Isolated from non-Wheat Sourdough.</title>
        <authorList>
            <person name="Rice T."/>
            <person name="Axel C."/>
            <person name="Lynch K.M."/>
            <person name="Benz C."/>
            <person name="Arendt E.K."/>
            <person name="Coffey A."/>
        </authorList>
    </citation>
    <scope>NUCLEOTIDE SEQUENCE</scope>
    <source>
        <strain evidence="3">TR055</strain>
    </source>
</reference>
<gene>
    <name evidence="3" type="ORF">DIS17_04890</name>
    <name evidence="2" type="ORF">JK167_09525</name>
    <name evidence="4" type="ORF">ORR04_03475</name>
</gene>
<dbReference type="Proteomes" id="UP001164768">
    <property type="component" value="Chromosome"/>
</dbReference>
<evidence type="ECO:0000313" key="2">
    <source>
        <dbReference type="EMBL" id="MBS1011067.1"/>
    </source>
</evidence>
<feature type="transmembrane region" description="Helical" evidence="1">
    <location>
        <begin position="202"/>
        <end position="221"/>
    </location>
</feature>
<dbReference type="RefSeq" id="WP_011668100.1">
    <property type="nucleotide sequence ID" value="NZ_BBOW01000079.1"/>
</dbReference>
<reference evidence="2" key="3">
    <citation type="submission" date="2022-09" db="EMBL/GenBank/DDBJ databases">
        <title>Genome-inferred correspondence between phylogeny and metabolic traits in the wild Drosophila gut microbiome.</title>
        <authorList>
            <person name="Bueno E."/>
            <person name="Blow F."/>
            <person name="Douglas A.E."/>
        </authorList>
    </citation>
    <scope>NUCLEOTIDE SEQUENCE</scope>
    <source>
        <strain evidence="2">Dm-2019-70</strain>
    </source>
</reference>
<feature type="transmembrane region" description="Helical" evidence="1">
    <location>
        <begin position="12"/>
        <end position="31"/>
    </location>
</feature>
<dbReference type="EMBL" id="QFDK01000004">
    <property type="protein sequence ID" value="TOZ04694.1"/>
    <property type="molecule type" value="Genomic_DNA"/>
</dbReference>
<reference evidence="4" key="4">
    <citation type="submission" date="2022-11" db="EMBL/GenBank/DDBJ databases">
        <title>Whole genome sequence of Levilactobacillus brevis SMB091.</title>
        <authorList>
            <person name="Kim J.-M."/>
            <person name="Kim O.-C."/>
            <person name="Choi Y.H."/>
            <person name="Han N.S."/>
            <person name="Hurh B."/>
        </authorList>
    </citation>
    <scope>NUCLEOTIDE SEQUENCE</scope>
    <source>
        <strain evidence="4">SMB091</strain>
    </source>
</reference>
<sequence length="230" mass="25126">MRRYQQAQLFQLREIAMGLTFIGGFIDAYTFGQRGGVLAAGQTGNLIFLSVDIAQHNLPGVLTKLLTVVFFILGVVTVGLLNYRLRPTSHYWRLPTLLAEFVVCLVVGGLPETVPNLIVTPPLAFVMAMQTTAFGHIEGHGYNNVFSTGNLKKATSALTDYFIYRQPGTLTTGIIYGGLVVSFAGGAIISALLQGWLLGRTIWCAAGLLLIVGGYYTWLLFKRQDDAFDQ</sequence>
<evidence type="ECO:0000313" key="3">
    <source>
        <dbReference type="EMBL" id="TOZ04694.1"/>
    </source>
</evidence>
<name>A0A0C1M6K5_LEVBR</name>
<accession>A0A0C1M6K5</accession>
<dbReference type="Proteomes" id="UP000785759">
    <property type="component" value="Unassembled WGS sequence"/>
</dbReference>
<dbReference type="EMBL" id="JAERKF010000011">
    <property type="protein sequence ID" value="MBS1011067.1"/>
    <property type="molecule type" value="Genomic_DNA"/>
</dbReference>
<feature type="transmembrane region" description="Helical" evidence="1">
    <location>
        <begin position="174"/>
        <end position="193"/>
    </location>
</feature>
<dbReference type="Proteomes" id="UP000676478">
    <property type="component" value="Unassembled WGS sequence"/>
</dbReference>
<organism evidence="2 5">
    <name type="scientific">Levilactobacillus brevis</name>
    <name type="common">Lactobacillus brevis</name>
    <dbReference type="NCBI Taxonomy" id="1580"/>
    <lineage>
        <taxon>Bacteria</taxon>
        <taxon>Bacillati</taxon>
        <taxon>Bacillota</taxon>
        <taxon>Bacilli</taxon>
        <taxon>Lactobacillales</taxon>
        <taxon>Lactobacillaceae</taxon>
        <taxon>Levilactobacillus</taxon>
    </lineage>
</organism>
<dbReference type="PANTHER" id="PTHR37314">
    <property type="entry name" value="SLR0142 PROTEIN"/>
    <property type="match status" value="1"/>
</dbReference>